<dbReference type="PANTHER" id="PTHR21077:SF5">
    <property type="entry name" value="CROSSOVER JUNCTION ENDONUCLEASE MMS4"/>
    <property type="match status" value="1"/>
</dbReference>
<dbReference type="RefSeq" id="XP_022317763.1">
    <property type="nucleotide sequence ID" value="XM_022462055.1"/>
</dbReference>
<dbReference type="Gene3D" id="1.10.150.670">
    <property type="entry name" value="Crossover junction endonuclease EME1, DNA-binding domain"/>
    <property type="match status" value="1"/>
</dbReference>
<evidence type="ECO:0000256" key="11">
    <source>
        <dbReference type="ARBA" id="ARBA00023204"/>
    </source>
</evidence>
<keyword evidence="12" id="KW-0539">Nucleus</keyword>
<evidence type="ECO:0000259" key="15">
    <source>
        <dbReference type="PROSITE" id="PS51140"/>
    </source>
</evidence>
<keyword evidence="6" id="KW-0255">Endonuclease</keyword>
<keyword evidence="8" id="KW-0378">Hydrolase</keyword>
<dbReference type="OrthoDB" id="343092at2759"/>
<dbReference type="FunFam" id="1.10.150.670:FF:000002">
    <property type="entry name" value="Crossover junction endonuclease EME1"/>
    <property type="match status" value="1"/>
</dbReference>
<dbReference type="Proteomes" id="UP000694844">
    <property type="component" value="Chromosome 2"/>
</dbReference>
<gene>
    <name evidence="17" type="primary">LOC111120979</name>
</gene>
<dbReference type="GO" id="GO:0000712">
    <property type="term" value="P:resolution of meiotic recombination intermediates"/>
    <property type="evidence" value="ECO:0007669"/>
    <property type="project" value="TreeGrafter"/>
</dbReference>
<dbReference type="AlphaFoldDB" id="A0A8B8CPK4"/>
<evidence type="ECO:0000256" key="9">
    <source>
        <dbReference type="ARBA" id="ARBA00022842"/>
    </source>
</evidence>
<dbReference type="PANTHER" id="PTHR21077">
    <property type="entry name" value="EME1 PROTEIN"/>
    <property type="match status" value="1"/>
</dbReference>
<dbReference type="GO" id="GO:0008821">
    <property type="term" value="F:crossover junction DNA endonuclease activity"/>
    <property type="evidence" value="ECO:0007669"/>
    <property type="project" value="TreeGrafter"/>
</dbReference>
<keyword evidence="13" id="KW-0469">Meiosis</keyword>
<dbReference type="SMART" id="SM00891">
    <property type="entry name" value="ERCC4"/>
    <property type="match status" value="1"/>
</dbReference>
<keyword evidence="10" id="KW-0233">DNA recombination</keyword>
<dbReference type="GO" id="GO:0031573">
    <property type="term" value="P:mitotic intra-S DNA damage checkpoint signaling"/>
    <property type="evidence" value="ECO:0007669"/>
    <property type="project" value="TreeGrafter"/>
</dbReference>
<feature type="domain" description="CUE" evidence="15">
    <location>
        <begin position="2"/>
        <end position="44"/>
    </location>
</feature>
<dbReference type="InterPro" id="IPR003892">
    <property type="entry name" value="CUE"/>
</dbReference>
<dbReference type="KEGG" id="cvn:111120979"/>
<evidence type="ECO:0000256" key="2">
    <source>
        <dbReference type="ARBA" id="ARBA00004123"/>
    </source>
</evidence>
<evidence type="ECO:0000256" key="7">
    <source>
        <dbReference type="ARBA" id="ARBA00022763"/>
    </source>
</evidence>
<evidence type="ECO:0000256" key="10">
    <source>
        <dbReference type="ARBA" id="ARBA00023172"/>
    </source>
</evidence>
<protein>
    <submittedName>
        <fullName evidence="17">Crossover junction endonuclease EME1-like isoform X1</fullName>
    </submittedName>
</protein>
<keyword evidence="5" id="KW-0479">Metal-binding</keyword>
<feature type="compositionally biased region" description="Polar residues" evidence="14">
    <location>
        <begin position="191"/>
        <end position="207"/>
    </location>
</feature>
<sequence>MNPDESITQILSMCPSYTYDEVKSDLSVTNSVQITVNRLLDRSMSNECDISSVPVMDFSSDEELPQIYQPSRSKAKTSPNQSCSQQQVSTFKNSLHVSITIDSDDDDIEITRTQGPLKKSERINHSISDSSEDELNLPSLRDRIQSSEFISLSKTNTYLKQNNPLENKSYSNEFQSRYSNSKNISDEGKTQGYSEITDFSDSQSTRSFDSRSESQSTISLSQSSGCSVGDPTKKKRTKEEIATLKREAELKKIQRKKAREEKTQSKELEKQRKEQIRIAERERKKQMGGSKDCLQYLVLMLDTRIVNSGGHGVAIFKSCEALGIQYITQEQMVPFSITWNRQVTSIKVSAENQVETVKTEQTEEDVLVLIPVADFVLFVQNFKMNQSGLNKQEPTLSSYVHTVKQHLPDAILSFVVIGMEKYFRDQKTSTQRKHRAAVLSNERAPPCLSSDLGSSLVQRLDVEEAITDNQLQTDVMVYLLETSEELAEFVRTFSKAVAEKPAKKDRLKSAFFDDGVSTVKVDKNGNGLLKVWKQQLMQFKSISPDIADAIVLAYPSPCLLMEAYRKCSDSNECEKLLENIVVRRGAGVLETSRRVGKEMSRRIHTFVMSSNPNEIIK</sequence>
<evidence type="ECO:0000256" key="6">
    <source>
        <dbReference type="ARBA" id="ARBA00022759"/>
    </source>
</evidence>
<keyword evidence="9" id="KW-0460">Magnesium</keyword>
<dbReference type="GO" id="GO:0046872">
    <property type="term" value="F:metal ion binding"/>
    <property type="evidence" value="ECO:0007669"/>
    <property type="project" value="UniProtKB-KW"/>
</dbReference>
<dbReference type="GO" id="GO:0031297">
    <property type="term" value="P:replication fork processing"/>
    <property type="evidence" value="ECO:0007669"/>
    <property type="project" value="TreeGrafter"/>
</dbReference>
<feature type="region of interest" description="Disordered" evidence="14">
    <location>
        <begin position="162"/>
        <end position="241"/>
    </location>
</feature>
<name>A0A8B8CPK4_CRAVI</name>
<reference evidence="17" key="1">
    <citation type="submission" date="2025-08" db="UniProtKB">
        <authorList>
            <consortium name="RefSeq"/>
        </authorList>
    </citation>
    <scope>IDENTIFICATION</scope>
    <source>
        <tissue evidence="17">Whole sample</tissue>
    </source>
</reference>
<evidence type="ECO:0000256" key="5">
    <source>
        <dbReference type="ARBA" id="ARBA00022723"/>
    </source>
</evidence>
<dbReference type="GeneID" id="111120979"/>
<dbReference type="Gene3D" id="3.40.50.10130">
    <property type="match status" value="1"/>
</dbReference>
<dbReference type="PROSITE" id="PS51140">
    <property type="entry name" value="CUE"/>
    <property type="match status" value="1"/>
</dbReference>
<proteinExistence type="inferred from homology"/>
<feature type="region of interest" description="Disordered" evidence="14">
    <location>
        <begin position="117"/>
        <end position="138"/>
    </location>
</feature>
<accession>A0A8B8CPK4</accession>
<dbReference type="InterPro" id="IPR006166">
    <property type="entry name" value="ERCC4_domain"/>
</dbReference>
<evidence type="ECO:0000256" key="12">
    <source>
        <dbReference type="ARBA" id="ARBA00023242"/>
    </source>
</evidence>
<organism evidence="16 17">
    <name type="scientific">Crassostrea virginica</name>
    <name type="common">Eastern oyster</name>
    <dbReference type="NCBI Taxonomy" id="6565"/>
    <lineage>
        <taxon>Eukaryota</taxon>
        <taxon>Metazoa</taxon>
        <taxon>Spiralia</taxon>
        <taxon>Lophotrochozoa</taxon>
        <taxon>Mollusca</taxon>
        <taxon>Bivalvia</taxon>
        <taxon>Autobranchia</taxon>
        <taxon>Pteriomorphia</taxon>
        <taxon>Ostreida</taxon>
        <taxon>Ostreoidea</taxon>
        <taxon>Ostreidae</taxon>
        <taxon>Crassostrea</taxon>
    </lineage>
</organism>
<evidence type="ECO:0000256" key="13">
    <source>
        <dbReference type="ARBA" id="ARBA00023254"/>
    </source>
</evidence>
<dbReference type="Pfam" id="PF21292">
    <property type="entry name" value="EME1-MUS81_C"/>
    <property type="match status" value="1"/>
</dbReference>
<evidence type="ECO:0000313" key="17">
    <source>
        <dbReference type="RefSeq" id="XP_022317763.1"/>
    </source>
</evidence>
<comment type="cofactor">
    <cofactor evidence="1">
        <name>Mg(2+)</name>
        <dbReference type="ChEBI" id="CHEBI:18420"/>
    </cofactor>
</comment>
<evidence type="ECO:0000256" key="3">
    <source>
        <dbReference type="ARBA" id="ARBA00005313"/>
    </source>
</evidence>
<dbReference type="InterPro" id="IPR042530">
    <property type="entry name" value="EME1/EME2_C"/>
</dbReference>
<keyword evidence="7" id="KW-0227">DNA damage</keyword>
<feature type="compositionally biased region" description="Low complexity" evidence="14">
    <location>
        <begin position="213"/>
        <end position="227"/>
    </location>
</feature>
<dbReference type="GO" id="GO:0003677">
    <property type="term" value="F:DNA binding"/>
    <property type="evidence" value="ECO:0007669"/>
    <property type="project" value="InterPro"/>
</dbReference>
<evidence type="ECO:0000256" key="1">
    <source>
        <dbReference type="ARBA" id="ARBA00001946"/>
    </source>
</evidence>
<evidence type="ECO:0000256" key="8">
    <source>
        <dbReference type="ARBA" id="ARBA00022801"/>
    </source>
</evidence>
<dbReference type="GO" id="GO:0006302">
    <property type="term" value="P:double-strand break repair"/>
    <property type="evidence" value="ECO:0007669"/>
    <property type="project" value="TreeGrafter"/>
</dbReference>
<dbReference type="InterPro" id="IPR033310">
    <property type="entry name" value="Mms4/EME1/EME2"/>
</dbReference>
<dbReference type="Gene3D" id="1.10.8.10">
    <property type="entry name" value="DNA helicase RuvA subunit, C-terminal domain"/>
    <property type="match status" value="1"/>
</dbReference>
<evidence type="ECO:0000313" key="16">
    <source>
        <dbReference type="Proteomes" id="UP000694844"/>
    </source>
</evidence>
<keyword evidence="16" id="KW-1185">Reference proteome</keyword>
<dbReference type="GO" id="GO:0043130">
    <property type="term" value="F:ubiquitin binding"/>
    <property type="evidence" value="ECO:0007669"/>
    <property type="project" value="InterPro"/>
</dbReference>
<feature type="compositionally biased region" description="Polar residues" evidence="14">
    <location>
        <begin position="162"/>
        <end position="183"/>
    </location>
</feature>
<keyword evidence="11" id="KW-0234">DNA repair</keyword>
<keyword evidence="4" id="KW-0540">Nuclease</keyword>
<evidence type="ECO:0000256" key="4">
    <source>
        <dbReference type="ARBA" id="ARBA00022722"/>
    </source>
</evidence>
<comment type="similarity">
    <text evidence="3">Belongs to the EME1/MMS4 family.</text>
</comment>
<comment type="subcellular location">
    <subcellularLocation>
        <location evidence="2">Nucleus</location>
    </subcellularLocation>
</comment>
<evidence type="ECO:0000256" key="14">
    <source>
        <dbReference type="SAM" id="MobiDB-lite"/>
    </source>
</evidence>
<dbReference type="GO" id="GO:0005634">
    <property type="term" value="C:nucleus"/>
    <property type="evidence" value="ECO:0007669"/>
    <property type="project" value="UniProtKB-SubCell"/>
</dbReference>
<dbReference type="GO" id="GO:0048476">
    <property type="term" value="C:Holliday junction resolvase complex"/>
    <property type="evidence" value="ECO:0007669"/>
    <property type="project" value="InterPro"/>
</dbReference>